<protein>
    <submittedName>
        <fullName evidence="5">Uncharacterized protein</fullName>
    </submittedName>
</protein>
<dbReference type="InterPro" id="IPR036322">
    <property type="entry name" value="WD40_repeat_dom_sf"/>
</dbReference>
<evidence type="ECO:0000256" key="2">
    <source>
        <dbReference type="ARBA" id="ARBA00022737"/>
    </source>
</evidence>
<accession>A0A3N4JPC3</accession>
<feature type="compositionally biased region" description="Low complexity" evidence="4">
    <location>
        <begin position="489"/>
        <end position="512"/>
    </location>
</feature>
<gene>
    <name evidence="5" type="ORF">L873DRAFT_1835083</name>
</gene>
<evidence type="ECO:0000256" key="3">
    <source>
        <dbReference type="PROSITE-ProRule" id="PRU00221"/>
    </source>
</evidence>
<proteinExistence type="predicted"/>
<feature type="region of interest" description="Disordered" evidence="4">
    <location>
        <begin position="487"/>
        <end position="565"/>
    </location>
</feature>
<feature type="region of interest" description="Disordered" evidence="4">
    <location>
        <begin position="393"/>
        <end position="413"/>
    </location>
</feature>
<keyword evidence="2" id="KW-0677">Repeat</keyword>
<evidence type="ECO:0000313" key="5">
    <source>
        <dbReference type="EMBL" id="RPB00164.1"/>
    </source>
</evidence>
<dbReference type="InterPro" id="IPR019775">
    <property type="entry name" value="WD40_repeat_CS"/>
</dbReference>
<feature type="compositionally biased region" description="Low complexity" evidence="4">
    <location>
        <begin position="532"/>
        <end position="550"/>
    </location>
</feature>
<evidence type="ECO:0000256" key="4">
    <source>
        <dbReference type="SAM" id="MobiDB-lite"/>
    </source>
</evidence>
<feature type="compositionally biased region" description="Acidic residues" evidence="4">
    <location>
        <begin position="397"/>
        <end position="413"/>
    </location>
</feature>
<reference evidence="5 6" key="1">
    <citation type="journal article" date="2018" name="Nat. Ecol. Evol.">
        <title>Pezizomycetes genomes reveal the molecular basis of ectomycorrhizal truffle lifestyle.</title>
        <authorList>
            <person name="Murat C."/>
            <person name="Payen T."/>
            <person name="Noel B."/>
            <person name="Kuo A."/>
            <person name="Morin E."/>
            <person name="Chen J."/>
            <person name="Kohler A."/>
            <person name="Krizsan K."/>
            <person name="Balestrini R."/>
            <person name="Da Silva C."/>
            <person name="Montanini B."/>
            <person name="Hainaut M."/>
            <person name="Levati E."/>
            <person name="Barry K.W."/>
            <person name="Belfiori B."/>
            <person name="Cichocki N."/>
            <person name="Clum A."/>
            <person name="Dockter R.B."/>
            <person name="Fauchery L."/>
            <person name="Guy J."/>
            <person name="Iotti M."/>
            <person name="Le Tacon F."/>
            <person name="Lindquist E.A."/>
            <person name="Lipzen A."/>
            <person name="Malagnac F."/>
            <person name="Mello A."/>
            <person name="Molinier V."/>
            <person name="Miyauchi S."/>
            <person name="Poulain J."/>
            <person name="Riccioni C."/>
            <person name="Rubini A."/>
            <person name="Sitrit Y."/>
            <person name="Splivallo R."/>
            <person name="Traeger S."/>
            <person name="Wang M."/>
            <person name="Zifcakova L."/>
            <person name="Wipf D."/>
            <person name="Zambonelli A."/>
            <person name="Paolocci F."/>
            <person name="Nowrousian M."/>
            <person name="Ottonello S."/>
            <person name="Baldrian P."/>
            <person name="Spatafora J.W."/>
            <person name="Henrissat B."/>
            <person name="Nagy L.G."/>
            <person name="Aury J.M."/>
            <person name="Wincker P."/>
            <person name="Grigoriev I.V."/>
            <person name="Bonfante P."/>
            <person name="Martin F.M."/>
        </authorList>
    </citation>
    <scope>NUCLEOTIDE SEQUENCE [LARGE SCALE GENOMIC DNA]</scope>
    <source>
        <strain evidence="5 6">120613-1</strain>
    </source>
</reference>
<dbReference type="InterPro" id="IPR001680">
    <property type="entry name" value="WD40_rpt"/>
</dbReference>
<organism evidence="5 6">
    <name type="scientific">Choiromyces venosus 120613-1</name>
    <dbReference type="NCBI Taxonomy" id="1336337"/>
    <lineage>
        <taxon>Eukaryota</taxon>
        <taxon>Fungi</taxon>
        <taxon>Dikarya</taxon>
        <taxon>Ascomycota</taxon>
        <taxon>Pezizomycotina</taxon>
        <taxon>Pezizomycetes</taxon>
        <taxon>Pezizales</taxon>
        <taxon>Tuberaceae</taxon>
        <taxon>Choiromyces</taxon>
    </lineage>
</organism>
<dbReference type="PROSITE" id="PS00678">
    <property type="entry name" value="WD_REPEATS_1"/>
    <property type="match status" value="1"/>
</dbReference>
<feature type="compositionally biased region" description="Basic and acidic residues" evidence="4">
    <location>
        <begin position="455"/>
        <end position="467"/>
    </location>
</feature>
<feature type="region of interest" description="Disordered" evidence="4">
    <location>
        <begin position="176"/>
        <end position="195"/>
    </location>
</feature>
<feature type="compositionally biased region" description="Low complexity" evidence="4">
    <location>
        <begin position="435"/>
        <end position="454"/>
    </location>
</feature>
<sequence>MVNRNLPAYKPIEITFLSEQKVDLGEVSFWRNNLVAASKRHNHLYIALRSSIRVYSPAYPNQIISPNLSYITLTSSSAPTRPGYIDPTEPHAINSLTVGDLGFEEVLVSAHDDGNVCVWYTRDLSKLAFRLSVGETAWGVALHKEQRLVAVSANNHLIHVFELAITDDVDCPCPEEGTDAGPTHRHRRRRRRKRGSFGYDGEGGFEGKYDLNGKPLLGNDGASKKRRKKTSVKNRAITILKGHGCNIPNVSFLDDPTGRWLVGTSIDGMVILWDVMTERPVEKCRLGMDNRGWSVLFLKPQAFKPVSNLYEALGKPVPEDPLISPEGPSKISLNATGIKTISTDYYDPVPGSQAQLSRMAKAWDISPDPSAHISGLSPTNELLYQLAMTDAGHDEDQYSEEEDEDGGWSEGNAEEGDVEVFFGSGGATVELVATGSSESGSSHHTFNTDTSSDDGSGHHSYQDSDIIHNPRSSLNFYSPVQFVGLVQDSDSPSSTSSSSSPHPIQSPTSSTPNPTKRTRPSSRYLSKSHNNSTSISGYTSSTSSNSTSTDTDSEEEETPVQPPTSLIFSTTEHNAHLLTVTSSLSPIVLCRSPLRTSLPHLFNPHQYAANIDRLNLCNAIPELSLVIAASQKGRIAVFRLTRVGDEYCMRLDDILPRESEYPGAITPGGSTALLGVAVGPIQGRELGSSVNRRRGGWRGNERRRRYRLMCVFVDGRVLSYEIGREGAPERAVEGGGGGMGMGMGLGGLGGFVMV</sequence>
<feature type="region of interest" description="Disordered" evidence="4">
    <location>
        <begin position="435"/>
        <end position="467"/>
    </location>
</feature>
<dbReference type="STRING" id="1336337.A0A3N4JPC3"/>
<keyword evidence="1 3" id="KW-0853">WD repeat</keyword>
<evidence type="ECO:0000256" key="1">
    <source>
        <dbReference type="ARBA" id="ARBA00022574"/>
    </source>
</evidence>
<name>A0A3N4JPC3_9PEZI</name>
<feature type="compositionally biased region" description="Polar residues" evidence="4">
    <location>
        <begin position="521"/>
        <end position="531"/>
    </location>
</feature>
<dbReference type="Pfam" id="PF08728">
    <property type="entry name" value="CRT10"/>
    <property type="match status" value="2"/>
</dbReference>
<feature type="compositionally biased region" description="Basic residues" evidence="4">
    <location>
        <begin position="183"/>
        <end position="195"/>
    </location>
</feature>
<evidence type="ECO:0000313" key="6">
    <source>
        <dbReference type="Proteomes" id="UP000276215"/>
    </source>
</evidence>
<dbReference type="OrthoDB" id="5591786at2759"/>
<dbReference type="EMBL" id="ML120382">
    <property type="protein sequence ID" value="RPB00164.1"/>
    <property type="molecule type" value="Genomic_DNA"/>
</dbReference>
<dbReference type="PROSITE" id="PS50082">
    <property type="entry name" value="WD_REPEATS_2"/>
    <property type="match status" value="1"/>
</dbReference>
<dbReference type="InterPro" id="IPR014839">
    <property type="entry name" value="Crt10"/>
</dbReference>
<dbReference type="SUPFAM" id="SSF50978">
    <property type="entry name" value="WD40 repeat-like"/>
    <property type="match status" value="1"/>
</dbReference>
<dbReference type="Gene3D" id="2.130.10.10">
    <property type="entry name" value="YVTN repeat-like/Quinoprotein amine dehydrogenase"/>
    <property type="match status" value="1"/>
</dbReference>
<dbReference type="SMART" id="SM00320">
    <property type="entry name" value="WD40"/>
    <property type="match status" value="3"/>
</dbReference>
<keyword evidence="6" id="KW-1185">Reference proteome</keyword>
<dbReference type="Pfam" id="PF00400">
    <property type="entry name" value="WD40"/>
    <property type="match status" value="1"/>
</dbReference>
<dbReference type="InterPro" id="IPR015943">
    <property type="entry name" value="WD40/YVTN_repeat-like_dom_sf"/>
</dbReference>
<dbReference type="AlphaFoldDB" id="A0A3N4JPC3"/>
<feature type="repeat" description="WD" evidence="3">
    <location>
        <begin position="240"/>
        <end position="283"/>
    </location>
</feature>
<dbReference type="Proteomes" id="UP000276215">
    <property type="component" value="Unassembled WGS sequence"/>
</dbReference>